<dbReference type="Gene3D" id="3.30.70.330">
    <property type="match status" value="1"/>
</dbReference>
<protein>
    <recommendedName>
        <fullName evidence="4">RRM domain-containing protein</fullName>
    </recommendedName>
</protein>
<evidence type="ECO:0000256" key="2">
    <source>
        <dbReference type="PROSITE-ProRule" id="PRU00176"/>
    </source>
</evidence>
<evidence type="ECO:0000259" key="4">
    <source>
        <dbReference type="PROSITE" id="PS50102"/>
    </source>
</evidence>
<comment type="caution">
    <text evidence="5">The sequence shown here is derived from an EMBL/GenBank/DDBJ whole genome shotgun (WGS) entry which is preliminary data.</text>
</comment>
<dbReference type="AlphaFoldDB" id="A0A9C7PWB6"/>
<keyword evidence="7" id="KW-1185">Reference proteome</keyword>
<accession>A0A9C7PWB6</accession>
<dbReference type="PANTHER" id="PTHR48028:SF2">
    <property type="entry name" value="GLYCINE-RICH RNA-BINDING PROTEIN RZ1A"/>
    <property type="match status" value="1"/>
</dbReference>
<reference evidence="5" key="1">
    <citation type="journal article" date="2022" name="Proc. Natl. Acad. Sci. U.S.A.">
        <title>Life cycle and functional genomics of the unicellular red alga Galdieria for elucidating algal and plant evolution and industrial use.</title>
        <authorList>
            <person name="Hirooka S."/>
            <person name="Itabashi T."/>
            <person name="Ichinose T.M."/>
            <person name="Onuma R."/>
            <person name="Fujiwara T."/>
            <person name="Yamashita S."/>
            <person name="Jong L.W."/>
            <person name="Tomita R."/>
            <person name="Iwane A.H."/>
            <person name="Miyagishima S.Y."/>
        </authorList>
    </citation>
    <scope>NUCLEOTIDE SEQUENCE</scope>
    <source>
        <strain evidence="5">NBRC 102759</strain>
    </source>
</reference>
<evidence type="ECO:0000256" key="1">
    <source>
        <dbReference type="ARBA" id="ARBA00022884"/>
    </source>
</evidence>
<feature type="compositionally biased region" description="Basic and acidic residues" evidence="3">
    <location>
        <begin position="84"/>
        <end position="93"/>
    </location>
</feature>
<organism evidence="5 7">
    <name type="scientific">Galdieria partita</name>
    <dbReference type="NCBI Taxonomy" id="83374"/>
    <lineage>
        <taxon>Eukaryota</taxon>
        <taxon>Rhodophyta</taxon>
        <taxon>Bangiophyceae</taxon>
        <taxon>Galdieriales</taxon>
        <taxon>Galdieriaceae</taxon>
        <taxon>Galdieria</taxon>
    </lineage>
</organism>
<sequence>MSQAVRLFIGNLSWKTTSEGLKRAFQNAVGAESSIVNAQVVMDRYSGRSRGFGFVTFESPEDAASAVNLLNGKDLDGRAIRVDLAHEREESAPRQRRRNDADEDYL</sequence>
<dbReference type="GO" id="GO:0003723">
    <property type="term" value="F:RNA binding"/>
    <property type="evidence" value="ECO:0007669"/>
    <property type="project" value="UniProtKB-UniRule"/>
</dbReference>
<dbReference type="PROSITE" id="PS50102">
    <property type="entry name" value="RRM"/>
    <property type="match status" value="1"/>
</dbReference>
<dbReference type="InterPro" id="IPR035979">
    <property type="entry name" value="RBD_domain_sf"/>
</dbReference>
<dbReference type="Pfam" id="PF00076">
    <property type="entry name" value="RRM_1"/>
    <property type="match status" value="1"/>
</dbReference>
<dbReference type="PANTHER" id="PTHR48028">
    <property type="entry name" value="GLYCINE-RICH RNA-BINDING PROTEIN RZ1A"/>
    <property type="match status" value="1"/>
</dbReference>
<dbReference type="InterPro" id="IPR012677">
    <property type="entry name" value="Nucleotide-bd_a/b_plait_sf"/>
</dbReference>
<proteinExistence type="predicted"/>
<dbReference type="InterPro" id="IPR000504">
    <property type="entry name" value="RRM_dom"/>
</dbReference>
<dbReference type="Proteomes" id="UP001061958">
    <property type="component" value="Unassembled WGS sequence"/>
</dbReference>
<gene>
    <name evidence="5" type="ORF">GpartN1_g2648.t1</name>
    <name evidence="6" type="ORF">GpartN1_g2997.t1</name>
</gene>
<feature type="region of interest" description="Disordered" evidence="3">
    <location>
        <begin position="84"/>
        <end position="106"/>
    </location>
</feature>
<reference evidence="5" key="2">
    <citation type="submission" date="2022-01" db="EMBL/GenBank/DDBJ databases">
        <authorList>
            <person name="Hirooka S."/>
            <person name="Miyagishima S.Y."/>
        </authorList>
    </citation>
    <scope>NUCLEOTIDE SEQUENCE</scope>
    <source>
        <strain evidence="5">NBRC 102759</strain>
    </source>
</reference>
<dbReference type="EMBL" id="BQMJ01000019">
    <property type="protein sequence ID" value="GJQ10857.1"/>
    <property type="molecule type" value="Genomic_DNA"/>
</dbReference>
<dbReference type="SUPFAM" id="SSF54928">
    <property type="entry name" value="RNA-binding domain, RBD"/>
    <property type="match status" value="1"/>
</dbReference>
<feature type="domain" description="RRM" evidence="4">
    <location>
        <begin position="5"/>
        <end position="87"/>
    </location>
</feature>
<name>A0A9C7PWB6_9RHOD</name>
<keyword evidence="1 2" id="KW-0694">RNA-binding</keyword>
<dbReference type="OrthoDB" id="439808at2759"/>
<evidence type="ECO:0000313" key="7">
    <source>
        <dbReference type="Proteomes" id="UP001061958"/>
    </source>
</evidence>
<dbReference type="InterPro" id="IPR051106">
    <property type="entry name" value="RNA-bind/splicing_reg"/>
</dbReference>
<evidence type="ECO:0000313" key="5">
    <source>
        <dbReference type="EMBL" id="GJQ10857.1"/>
    </source>
</evidence>
<dbReference type="SMART" id="SM00360">
    <property type="entry name" value="RRM"/>
    <property type="match status" value="1"/>
</dbReference>
<evidence type="ECO:0000256" key="3">
    <source>
        <dbReference type="SAM" id="MobiDB-lite"/>
    </source>
</evidence>
<dbReference type="EMBL" id="BQMJ01000022">
    <property type="protein sequence ID" value="GJQ11206.1"/>
    <property type="molecule type" value="Genomic_DNA"/>
</dbReference>
<evidence type="ECO:0000313" key="6">
    <source>
        <dbReference type="EMBL" id="GJQ11206.1"/>
    </source>
</evidence>